<accession>A0ABV9MVS3</accession>
<feature type="domain" description="DNA/pantothenate metabolism flavoprotein C-terminal" evidence="1">
    <location>
        <begin position="2"/>
        <end position="107"/>
    </location>
</feature>
<keyword evidence="2" id="KW-0436">Ligase</keyword>
<dbReference type="EC" id="6.3.2.5" evidence="2"/>
<dbReference type="InterPro" id="IPR035929">
    <property type="entry name" value="CoaB-like_sf"/>
</dbReference>
<dbReference type="Gene3D" id="3.40.50.10300">
    <property type="entry name" value="CoaB-like"/>
    <property type="match status" value="1"/>
</dbReference>
<dbReference type="RefSeq" id="WP_204653908.1">
    <property type="nucleotide sequence ID" value="NZ_JAFBFD010000015.1"/>
</dbReference>
<dbReference type="SUPFAM" id="SSF102645">
    <property type="entry name" value="CoaB-like"/>
    <property type="match status" value="1"/>
</dbReference>
<dbReference type="Proteomes" id="UP001595969">
    <property type="component" value="Unassembled WGS sequence"/>
</dbReference>
<reference evidence="3" key="1">
    <citation type="journal article" date="2019" name="Int. J. Syst. Evol. Microbiol.">
        <title>The Global Catalogue of Microorganisms (GCM) 10K type strain sequencing project: providing services to taxonomists for standard genome sequencing and annotation.</title>
        <authorList>
            <consortium name="The Broad Institute Genomics Platform"/>
            <consortium name="The Broad Institute Genome Sequencing Center for Infectious Disease"/>
            <person name="Wu L."/>
            <person name="Ma J."/>
        </authorList>
    </citation>
    <scope>NUCLEOTIDE SEQUENCE [LARGE SCALE GENOMIC DNA]</scope>
    <source>
        <strain evidence="3">CGMCC 1.19032</strain>
    </source>
</reference>
<keyword evidence="3" id="KW-1185">Reference proteome</keyword>
<proteinExistence type="predicted"/>
<sequence length="254" mass="28107">MKKRILITAGGTAEKIDQVRSITNHSTGKLGSFIADLFLKHDYQVDYVTTASALRPTAQINLTVEEITDTQQLDERLTFLLTKNRYDAVIHSMAVSDFTPVKSYTQKDFVEQINQHFLKSGLPLTEADLANMIETPVATTTSKISSNTDYLFLALKQTPKVIQKIKVLQPDTLLVSFKLLVDVPKAELLQVALASMQKNQGDFVLANDLTTIKGQAHTGYLLNKEGQIVGEAQTKEAIAQLITQTILNEGTKEV</sequence>
<gene>
    <name evidence="2" type="primary">coaB</name>
    <name evidence="2" type="ORF">ACFO5I_07710</name>
</gene>
<comment type="caution">
    <text evidence="2">The sequence shown here is derived from an EMBL/GenBank/DDBJ whole genome shotgun (WGS) entry which is preliminary data.</text>
</comment>
<dbReference type="InterPro" id="IPR011848">
    <property type="entry name" value="CoaB_strep"/>
</dbReference>
<dbReference type="EMBL" id="JBHSGS010000043">
    <property type="protein sequence ID" value="MFC4719620.1"/>
    <property type="molecule type" value="Genomic_DNA"/>
</dbReference>
<protein>
    <submittedName>
        <fullName evidence="2">Phosphopantothenate--cysteine ligase</fullName>
        <ecNumber evidence="2">6.3.2.5</ecNumber>
    </submittedName>
</protein>
<dbReference type="InterPro" id="IPR007085">
    <property type="entry name" value="DNA/pantothenate-metab_flavo_C"/>
</dbReference>
<evidence type="ECO:0000313" key="2">
    <source>
        <dbReference type="EMBL" id="MFC4719620.1"/>
    </source>
</evidence>
<evidence type="ECO:0000313" key="3">
    <source>
        <dbReference type="Proteomes" id="UP001595969"/>
    </source>
</evidence>
<feature type="domain" description="DNA/pantothenate metabolism flavoprotein C-terminal" evidence="1">
    <location>
        <begin position="135"/>
        <end position="247"/>
    </location>
</feature>
<dbReference type="GO" id="GO:0004632">
    <property type="term" value="F:phosphopantothenate--cysteine ligase activity"/>
    <property type="evidence" value="ECO:0007669"/>
    <property type="project" value="UniProtKB-EC"/>
</dbReference>
<evidence type="ECO:0000259" key="1">
    <source>
        <dbReference type="Pfam" id="PF04127"/>
    </source>
</evidence>
<name>A0ABV9MVS3_9ENTE</name>
<dbReference type="Pfam" id="PF04127">
    <property type="entry name" value="DFP"/>
    <property type="match status" value="2"/>
</dbReference>
<dbReference type="NCBIfam" id="TIGR02114">
    <property type="entry name" value="coaB_strep"/>
    <property type="match status" value="1"/>
</dbReference>
<organism evidence="2 3">
    <name type="scientific">Enterococcus lemanii</name>
    <dbReference type="NCBI Taxonomy" id="1159752"/>
    <lineage>
        <taxon>Bacteria</taxon>
        <taxon>Bacillati</taxon>
        <taxon>Bacillota</taxon>
        <taxon>Bacilli</taxon>
        <taxon>Lactobacillales</taxon>
        <taxon>Enterococcaceae</taxon>
        <taxon>Enterococcus</taxon>
    </lineage>
</organism>